<protein>
    <submittedName>
        <fullName evidence="2">Uncharacterized protein</fullName>
    </submittedName>
</protein>
<dbReference type="AlphaFoldDB" id="A0A6S6SF08"/>
<keyword evidence="1" id="KW-0472">Membrane</keyword>
<reference evidence="2" key="1">
    <citation type="submission" date="2020-01" db="EMBL/GenBank/DDBJ databases">
        <authorList>
            <person name="Meier V. D."/>
            <person name="Meier V D."/>
        </authorList>
    </citation>
    <scope>NUCLEOTIDE SEQUENCE</scope>
    <source>
        <strain evidence="2">HLG_WM_MAG_10</strain>
    </source>
</reference>
<feature type="transmembrane region" description="Helical" evidence="1">
    <location>
        <begin position="26"/>
        <end position="46"/>
    </location>
</feature>
<dbReference type="EMBL" id="CACVAQ010000065">
    <property type="protein sequence ID" value="CAA6801418.1"/>
    <property type="molecule type" value="Genomic_DNA"/>
</dbReference>
<sequence length="47" mass="5292">MLCNKAIKTGTCHALRGYYSIAFEDLFNFLLGESLLILLIFARNAIL</sequence>
<name>A0A6S6SF08_9BACT</name>
<evidence type="ECO:0000313" key="2">
    <source>
        <dbReference type="EMBL" id="CAA6801418.1"/>
    </source>
</evidence>
<organism evidence="2">
    <name type="scientific">uncultured Aureispira sp</name>
    <dbReference type="NCBI Taxonomy" id="1331704"/>
    <lineage>
        <taxon>Bacteria</taxon>
        <taxon>Pseudomonadati</taxon>
        <taxon>Bacteroidota</taxon>
        <taxon>Saprospiria</taxon>
        <taxon>Saprospirales</taxon>
        <taxon>Saprospiraceae</taxon>
        <taxon>Aureispira</taxon>
        <taxon>environmental samples</taxon>
    </lineage>
</organism>
<keyword evidence="1" id="KW-1133">Transmembrane helix</keyword>
<keyword evidence="1" id="KW-0812">Transmembrane</keyword>
<proteinExistence type="predicted"/>
<gene>
    <name evidence="2" type="ORF">HELGO_WM11399</name>
</gene>
<accession>A0A6S6SF08</accession>
<evidence type="ECO:0000256" key="1">
    <source>
        <dbReference type="SAM" id="Phobius"/>
    </source>
</evidence>